<comment type="cofactor">
    <cofactor evidence="1">
        <name>FAD</name>
        <dbReference type="ChEBI" id="CHEBI:57692"/>
    </cofactor>
</comment>
<dbReference type="GO" id="GO:0051537">
    <property type="term" value="F:2 iron, 2 sulfur cluster binding"/>
    <property type="evidence" value="ECO:0007669"/>
    <property type="project" value="UniProtKB-KW"/>
</dbReference>
<keyword evidence="2" id="KW-0411">Iron-sulfur</keyword>
<evidence type="ECO:0000256" key="1">
    <source>
        <dbReference type="ARBA" id="ARBA00001974"/>
    </source>
</evidence>
<dbReference type="InterPro" id="IPR050415">
    <property type="entry name" value="MRET"/>
</dbReference>
<reference evidence="4 5" key="1">
    <citation type="submission" date="2018-01" db="EMBL/GenBank/DDBJ databases">
        <title>Whole genome analyses suggest that Burkholderia sensu lato contains two further novel genera in the rhizoxinica-symbiotica group Mycetohabitans gen. nov., and Trinickia gen. nov.: implications for the evolution of diazotrophy and nodulation in the Burkholderiaceae.</title>
        <authorList>
            <person name="Estrada-de los Santos P."/>
            <person name="Palmer M."/>
            <person name="Chavez-Ramirez B."/>
            <person name="Beukes C."/>
            <person name="Steenkamp E.T."/>
            <person name="Hirsch A.M."/>
            <person name="Manyaka P."/>
            <person name="Maluk M."/>
            <person name="Lafos M."/>
            <person name="Crook M."/>
            <person name="Gross E."/>
            <person name="Simon M.F."/>
            <person name="Bueno dos Reis Junior F."/>
            <person name="Poole P.S."/>
            <person name="Venter S.N."/>
            <person name="James E.K."/>
        </authorList>
    </citation>
    <scope>NUCLEOTIDE SEQUENCE [LARGE SCALE GENOMIC DNA]</scope>
    <source>
        <strain evidence="4 5">JPY 581</strain>
    </source>
</reference>
<dbReference type="SUPFAM" id="SSF52343">
    <property type="entry name" value="Ferredoxin reductase-like, C-terminal NADP-linked domain"/>
    <property type="match status" value="1"/>
</dbReference>
<dbReference type="Gene3D" id="3.40.50.80">
    <property type="entry name" value="Nucleotide-binding domain of ferredoxin-NADP reductase (FNR) module"/>
    <property type="match status" value="1"/>
</dbReference>
<evidence type="ECO:0000259" key="3">
    <source>
        <dbReference type="PROSITE" id="PS51384"/>
    </source>
</evidence>
<dbReference type="InterPro" id="IPR017938">
    <property type="entry name" value="Riboflavin_synthase-like_b-brl"/>
</dbReference>
<dbReference type="Proteomes" id="UP000235777">
    <property type="component" value="Unassembled WGS sequence"/>
</dbReference>
<keyword evidence="2" id="KW-0479">Metal-binding</keyword>
<dbReference type="CDD" id="cd00322">
    <property type="entry name" value="FNR_like"/>
    <property type="match status" value="1"/>
</dbReference>
<proteinExistence type="predicted"/>
<sequence length="241" mass="26600">MSTYETKLIARDIVAADTMIFEFERPQGFDFKAGQAIDLILVETEVAEAKGARHTFSIVSAPFENKLAIATRMRAASTFKLALKRLMVGTPVRIEGPYGSLTLRDNSRRAAVIIAGGIGITPFLSMARQAANDQSSQYLMLVYSNRRPEDAPFLSELTQLERLNVNFRLVATMTQASKSNIHWNGKTGPVDENLLQQAAGHFPEPVYYVAGPPMFVEAMRATLADMGIAESSIHSEDFFGY</sequence>
<dbReference type="InterPro" id="IPR017927">
    <property type="entry name" value="FAD-bd_FR_type"/>
</dbReference>
<organism evidence="4 5">
    <name type="scientific">Trinickia symbiotica</name>
    <dbReference type="NCBI Taxonomy" id="863227"/>
    <lineage>
        <taxon>Bacteria</taxon>
        <taxon>Pseudomonadati</taxon>
        <taxon>Pseudomonadota</taxon>
        <taxon>Betaproteobacteria</taxon>
        <taxon>Burkholderiales</taxon>
        <taxon>Burkholderiaceae</taxon>
        <taxon>Trinickia</taxon>
    </lineage>
</organism>
<dbReference type="OrthoDB" id="9796486at2"/>
<dbReference type="InterPro" id="IPR001433">
    <property type="entry name" value="OxRdtase_FAD/NAD-bd"/>
</dbReference>
<evidence type="ECO:0000313" key="4">
    <source>
        <dbReference type="EMBL" id="PMS33987.1"/>
    </source>
</evidence>
<accession>A0A2N7WX82</accession>
<dbReference type="PANTHER" id="PTHR47354">
    <property type="entry name" value="NADH OXIDOREDUCTASE HCR"/>
    <property type="match status" value="1"/>
</dbReference>
<feature type="domain" description="FAD-binding FR-type" evidence="3">
    <location>
        <begin position="1"/>
        <end position="104"/>
    </location>
</feature>
<dbReference type="PRINTS" id="PR00410">
    <property type="entry name" value="PHEHYDRXLASE"/>
</dbReference>
<evidence type="ECO:0000313" key="5">
    <source>
        <dbReference type="Proteomes" id="UP000235777"/>
    </source>
</evidence>
<keyword evidence="2" id="KW-0408">Iron</keyword>
<dbReference type="PANTHER" id="PTHR47354:SF5">
    <property type="entry name" value="PROTEIN RFBI"/>
    <property type="match status" value="1"/>
</dbReference>
<keyword evidence="5" id="KW-1185">Reference proteome</keyword>
<dbReference type="SUPFAM" id="SSF63380">
    <property type="entry name" value="Riboflavin synthase domain-like"/>
    <property type="match status" value="1"/>
</dbReference>
<dbReference type="Gene3D" id="2.40.30.10">
    <property type="entry name" value="Translation factors"/>
    <property type="match status" value="1"/>
</dbReference>
<dbReference type="InterPro" id="IPR039261">
    <property type="entry name" value="FNR_nucleotide-bd"/>
</dbReference>
<dbReference type="STRING" id="863227.GCA_000373005_01694"/>
<name>A0A2N7WX82_9BURK</name>
<dbReference type="RefSeq" id="WP_026229593.1">
    <property type="nucleotide sequence ID" value="NZ_KB890169.1"/>
</dbReference>
<dbReference type="PROSITE" id="PS51384">
    <property type="entry name" value="FAD_FR"/>
    <property type="match status" value="1"/>
</dbReference>
<dbReference type="EMBL" id="PNYC01000017">
    <property type="protein sequence ID" value="PMS33987.1"/>
    <property type="molecule type" value="Genomic_DNA"/>
</dbReference>
<dbReference type="Pfam" id="PF00175">
    <property type="entry name" value="NAD_binding_1"/>
    <property type="match status" value="1"/>
</dbReference>
<keyword evidence="2" id="KW-0001">2Fe-2S</keyword>
<gene>
    <name evidence="4" type="ORF">C0Z20_23690</name>
</gene>
<evidence type="ECO:0000256" key="2">
    <source>
        <dbReference type="ARBA" id="ARBA00022714"/>
    </source>
</evidence>
<dbReference type="GO" id="GO:0016491">
    <property type="term" value="F:oxidoreductase activity"/>
    <property type="evidence" value="ECO:0007669"/>
    <property type="project" value="InterPro"/>
</dbReference>
<dbReference type="AlphaFoldDB" id="A0A2N7WX82"/>
<comment type="caution">
    <text evidence="4">The sequence shown here is derived from an EMBL/GenBank/DDBJ whole genome shotgun (WGS) entry which is preliminary data.</text>
</comment>
<protein>
    <submittedName>
        <fullName evidence="4">Oxidoreductase</fullName>
    </submittedName>
</protein>